<gene>
    <name evidence="1" type="ORF">BD310DRAFT_147250</name>
</gene>
<proteinExistence type="predicted"/>
<keyword evidence="2" id="KW-1185">Reference proteome</keyword>
<name>A0A4Q9Q5C2_9APHY</name>
<reference evidence="1 2" key="1">
    <citation type="submission" date="2019-01" db="EMBL/GenBank/DDBJ databases">
        <title>Draft genome sequences of three monokaryotic isolates of the white-rot basidiomycete fungus Dichomitus squalens.</title>
        <authorList>
            <consortium name="DOE Joint Genome Institute"/>
            <person name="Lopez S.C."/>
            <person name="Andreopoulos B."/>
            <person name="Pangilinan J."/>
            <person name="Lipzen A."/>
            <person name="Riley R."/>
            <person name="Ahrendt S."/>
            <person name="Ng V."/>
            <person name="Barry K."/>
            <person name="Daum C."/>
            <person name="Grigoriev I.V."/>
            <person name="Hilden K.S."/>
            <person name="Makela M.R."/>
            <person name="de Vries R.P."/>
        </authorList>
    </citation>
    <scope>NUCLEOTIDE SEQUENCE [LARGE SCALE GENOMIC DNA]</scope>
    <source>
        <strain evidence="1 2">CBS 464.89</strain>
    </source>
</reference>
<dbReference type="Proteomes" id="UP000292082">
    <property type="component" value="Unassembled WGS sequence"/>
</dbReference>
<evidence type="ECO:0000313" key="1">
    <source>
        <dbReference type="EMBL" id="TBU61814.1"/>
    </source>
</evidence>
<evidence type="ECO:0000313" key="2">
    <source>
        <dbReference type="Proteomes" id="UP000292082"/>
    </source>
</evidence>
<organism evidence="1 2">
    <name type="scientific">Dichomitus squalens</name>
    <dbReference type="NCBI Taxonomy" id="114155"/>
    <lineage>
        <taxon>Eukaryota</taxon>
        <taxon>Fungi</taxon>
        <taxon>Dikarya</taxon>
        <taxon>Basidiomycota</taxon>
        <taxon>Agaricomycotina</taxon>
        <taxon>Agaricomycetes</taxon>
        <taxon>Polyporales</taxon>
        <taxon>Polyporaceae</taxon>
        <taxon>Dichomitus</taxon>
    </lineage>
</organism>
<dbReference type="EMBL" id="ML145096">
    <property type="protein sequence ID" value="TBU61814.1"/>
    <property type="molecule type" value="Genomic_DNA"/>
</dbReference>
<sequence>MLDTVLRRCRSSPPLPRLLPPTKCTPSPPSPYLHDTLASLSPTCHSPFTLSMTLTFHVLITDRIQSKDYSCICCFAVFYLLLADAVKRPKDTTSMNHTALFALSPPVSVGRGRPRLTVV</sequence>
<accession>A0A4Q9Q5C2</accession>
<protein>
    <submittedName>
        <fullName evidence="1">Uncharacterized protein</fullName>
    </submittedName>
</protein>
<dbReference type="AlphaFoldDB" id="A0A4Q9Q5C2"/>